<keyword evidence="6" id="KW-0645">Protease</keyword>
<evidence type="ECO:0000256" key="14">
    <source>
        <dbReference type="PIRSR" id="PIRSR600246-1"/>
    </source>
</evidence>
<evidence type="ECO:0000256" key="6">
    <source>
        <dbReference type="ARBA" id="ARBA00022670"/>
    </source>
</evidence>
<evidence type="ECO:0000256" key="9">
    <source>
        <dbReference type="ARBA" id="ARBA00029701"/>
    </source>
</evidence>
<proteinExistence type="inferred from homology"/>
<dbReference type="Gene3D" id="3.60.20.30">
    <property type="entry name" value="(Glycosyl)asparaginase"/>
    <property type="match status" value="1"/>
</dbReference>
<dbReference type="PANTHER" id="PTHR10188">
    <property type="entry name" value="L-ASPARAGINASE"/>
    <property type="match status" value="1"/>
</dbReference>
<evidence type="ECO:0000256" key="4">
    <source>
        <dbReference type="ARBA" id="ARBA00012920"/>
    </source>
</evidence>
<dbReference type="GO" id="GO:0004067">
    <property type="term" value="F:asparaginase activity"/>
    <property type="evidence" value="ECO:0007669"/>
    <property type="project" value="UniProtKB-EC"/>
</dbReference>
<evidence type="ECO:0000256" key="10">
    <source>
        <dbReference type="ARBA" id="ARBA00029780"/>
    </source>
</evidence>
<evidence type="ECO:0000256" key="12">
    <source>
        <dbReference type="ARBA" id="ARBA00030667"/>
    </source>
</evidence>
<dbReference type="GO" id="GO:0006508">
    <property type="term" value="P:proteolysis"/>
    <property type="evidence" value="ECO:0007669"/>
    <property type="project" value="UniProtKB-KW"/>
</dbReference>
<evidence type="ECO:0000256" key="15">
    <source>
        <dbReference type="PIRSR" id="PIRSR600246-2"/>
    </source>
</evidence>
<dbReference type="FunFam" id="3.60.20.30:FF:000001">
    <property type="entry name" value="Isoaspartyl peptidase/L-asparaginase"/>
    <property type="match status" value="1"/>
</dbReference>
<evidence type="ECO:0000256" key="16">
    <source>
        <dbReference type="PIRSR" id="PIRSR600246-3"/>
    </source>
</evidence>
<evidence type="ECO:0000256" key="7">
    <source>
        <dbReference type="ARBA" id="ARBA00022801"/>
    </source>
</evidence>
<dbReference type="GO" id="GO:0033345">
    <property type="term" value="P:L-asparagine catabolic process via L-aspartate"/>
    <property type="evidence" value="ECO:0007669"/>
    <property type="project" value="TreeGrafter"/>
</dbReference>
<dbReference type="EC" id="3.5.1.1" evidence="4"/>
<gene>
    <name evidence="17" type="ORF">KUDE01_012290</name>
</gene>
<evidence type="ECO:0000256" key="13">
    <source>
        <dbReference type="ARBA" id="ARBA00049366"/>
    </source>
</evidence>
<dbReference type="InterPro" id="IPR029055">
    <property type="entry name" value="Ntn_hydrolases_N"/>
</dbReference>
<evidence type="ECO:0000313" key="17">
    <source>
        <dbReference type="EMBL" id="KAK1905107.1"/>
    </source>
</evidence>
<evidence type="ECO:0000256" key="5">
    <source>
        <dbReference type="ARBA" id="ARBA00022280"/>
    </source>
</evidence>
<protein>
    <recommendedName>
        <fullName evidence="5">Isoaspartyl peptidase/L-asparaginase</fullName>
        <ecNumber evidence="3">3.4.19.5</ecNumber>
        <ecNumber evidence="4">3.5.1.1</ecNumber>
    </recommendedName>
    <alternativeName>
        <fullName evidence="9">Asparaginase-like protein 1</fullName>
    </alternativeName>
    <alternativeName>
        <fullName evidence="12">Beta-aspartyl-peptidase</fullName>
    </alternativeName>
    <alternativeName>
        <fullName evidence="10">Isoaspartyl dipeptidase</fullName>
    </alternativeName>
    <alternativeName>
        <fullName evidence="11">L-asparagine amidohydrolase</fullName>
    </alternativeName>
</protein>
<feature type="active site" description="Nucleophile" evidence="14">
    <location>
        <position position="473"/>
    </location>
</feature>
<dbReference type="GO" id="GO:0008798">
    <property type="term" value="F:beta-aspartyl-peptidase activity"/>
    <property type="evidence" value="ECO:0007669"/>
    <property type="project" value="UniProtKB-EC"/>
</dbReference>
<comment type="caution">
    <text evidence="17">The sequence shown here is derived from an EMBL/GenBank/DDBJ whole genome shotgun (WGS) entry which is preliminary data.</text>
</comment>
<evidence type="ECO:0000313" key="18">
    <source>
        <dbReference type="Proteomes" id="UP001228049"/>
    </source>
</evidence>
<evidence type="ECO:0000256" key="3">
    <source>
        <dbReference type="ARBA" id="ARBA00012879"/>
    </source>
</evidence>
<feature type="binding site" evidence="15">
    <location>
        <begin position="501"/>
        <end position="504"/>
    </location>
    <ligand>
        <name>substrate</name>
    </ligand>
</feature>
<dbReference type="EC" id="3.4.19.5" evidence="3"/>
<reference evidence="17" key="1">
    <citation type="submission" date="2023-04" db="EMBL/GenBank/DDBJ databases">
        <title>Chromosome-level genome of Chaenocephalus aceratus.</title>
        <authorList>
            <person name="Park H."/>
        </authorList>
    </citation>
    <scope>NUCLEOTIDE SEQUENCE</scope>
    <source>
        <strain evidence="17">DE</strain>
        <tissue evidence="17">Muscle</tissue>
    </source>
</reference>
<dbReference type="EMBL" id="JASDAP010000003">
    <property type="protein sequence ID" value="KAK1905107.1"/>
    <property type="molecule type" value="Genomic_DNA"/>
</dbReference>
<feature type="site" description="Cleavage; by autolysis" evidence="16">
    <location>
        <begin position="472"/>
        <end position="473"/>
    </location>
</feature>
<evidence type="ECO:0000256" key="1">
    <source>
        <dbReference type="ARBA" id="ARBA00000306"/>
    </source>
</evidence>
<dbReference type="Proteomes" id="UP001228049">
    <property type="component" value="Unassembled WGS sequence"/>
</dbReference>
<accession>A0AAD9FJI7</accession>
<dbReference type="GO" id="GO:0005737">
    <property type="term" value="C:cytoplasm"/>
    <property type="evidence" value="ECO:0007669"/>
    <property type="project" value="TreeGrafter"/>
</dbReference>
<dbReference type="SUPFAM" id="SSF56235">
    <property type="entry name" value="N-terminal nucleophile aminohydrolases (Ntn hydrolases)"/>
    <property type="match status" value="2"/>
</dbReference>
<dbReference type="Pfam" id="PF01112">
    <property type="entry name" value="Asparaginase_2"/>
    <property type="match status" value="2"/>
</dbReference>
<comment type="catalytic activity">
    <reaction evidence="1">
        <text>Cleavage of a beta-linked Asp residue from the N-terminus of a polypeptide.</text>
        <dbReference type="EC" id="3.4.19.5"/>
    </reaction>
</comment>
<dbReference type="InterPro" id="IPR000246">
    <property type="entry name" value="Peptidase_T2"/>
</dbReference>
<evidence type="ECO:0000256" key="2">
    <source>
        <dbReference type="ARBA" id="ARBA00010872"/>
    </source>
</evidence>
<dbReference type="AlphaFoldDB" id="A0AAD9FJI7"/>
<keyword evidence="8" id="KW-0068">Autocatalytic cleavage</keyword>
<keyword evidence="18" id="KW-1185">Reference proteome</keyword>
<evidence type="ECO:0000256" key="8">
    <source>
        <dbReference type="ARBA" id="ARBA00022813"/>
    </source>
</evidence>
<name>A0AAD9FJI7_DISEL</name>
<comment type="similarity">
    <text evidence="2">Belongs to the Ntn-hydrolase family.</text>
</comment>
<evidence type="ECO:0000256" key="11">
    <source>
        <dbReference type="ARBA" id="ARBA00030414"/>
    </source>
</evidence>
<organism evidence="17 18">
    <name type="scientific">Dissostichus eleginoides</name>
    <name type="common">Patagonian toothfish</name>
    <name type="synonym">Dissostichus amissus</name>
    <dbReference type="NCBI Taxonomy" id="100907"/>
    <lineage>
        <taxon>Eukaryota</taxon>
        <taxon>Metazoa</taxon>
        <taxon>Chordata</taxon>
        <taxon>Craniata</taxon>
        <taxon>Vertebrata</taxon>
        <taxon>Euteleostomi</taxon>
        <taxon>Actinopterygii</taxon>
        <taxon>Neopterygii</taxon>
        <taxon>Teleostei</taxon>
        <taxon>Neoteleostei</taxon>
        <taxon>Acanthomorphata</taxon>
        <taxon>Eupercaria</taxon>
        <taxon>Perciformes</taxon>
        <taxon>Notothenioidei</taxon>
        <taxon>Nototheniidae</taxon>
        <taxon>Dissostichus</taxon>
    </lineage>
</organism>
<feature type="binding site" evidence="15">
    <location>
        <begin position="524"/>
        <end position="527"/>
    </location>
    <ligand>
        <name>substrate</name>
    </ligand>
</feature>
<dbReference type="PANTHER" id="PTHR10188:SF41">
    <property type="entry name" value="ISOASPARTYL PEPTIDASE_L-ASPARAGINASE"/>
    <property type="match status" value="1"/>
</dbReference>
<sequence>MLPVVVLHGGAGHIPKDRSEMSTAGVCSAARAGYTILRGGGSSMDAVVEAVSILENNPCFNAGCGSVLNIKGEVEMDAIVMDGLTLGSGAVSAVRNIANPIQLARLVMDKSDFYLIFDKYYDYSIKSVTRDVRETVVNRKHHPLLSTKLPAQKVVLSSIENKKRLNLLLFKELTEDRLFHLRGTNKHKLVVTGEDSCPIEIRMEERRSRYELENQQEEADTIIVQQVLGCAGEAHPISVVSADTDVFVLLLHHYHQAGLDVPLIMESPRKERAIVDIKVTLSKHSEIVENLLPAHAISGCDTVASYYGLGKGSVINVLKAGYEPSAIGNMDAPFQQVLYQATAFISACYGITESTHMSHTRLLVWGEKNGKGHMSAPNLAALPPTNEAFIENVKRAHFQAMLWRNLNVNLLPALNPEEFGWKKDTCNRSLIPTHLPEDAKRVPDYILEMIRCGCKRDFLLFLYVFSCRGKMGTVGAVAVDSEGNIACATSTGGMLNKMEGRVGDTPCIGSGGYADNQVGAVSTTGHGEAIMKVTLARLILFHMEQGQSVEAASDLGLAYMKSRVSSLGGVVSVDPQGRWAARFSSLQMSWAAAQTETLHYGLYAGEHFTQSLEGPL</sequence>
<keyword evidence="7" id="KW-0378">Hydrolase</keyword>
<comment type="catalytic activity">
    <reaction evidence="13">
        <text>L-asparagine + H2O = L-aspartate + NH4(+)</text>
        <dbReference type="Rhea" id="RHEA:21016"/>
        <dbReference type="ChEBI" id="CHEBI:15377"/>
        <dbReference type="ChEBI" id="CHEBI:28938"/>
        <dbReference type="ChEBI" id="CHEBI:29991"/>
        <dbReference type="ChEBI" id="CHEBI:58048"/>
        <dbReference type="EC" id="3.5.1.1"/>
    </reaction>
</comment>